<dbReference type="OrthoDB" id="727588at2"/>
<dbReference type="InterPro" id="IPR012944">
    <property type="entry name" value="SusD_RagB_dom"/>
</dbReference>
<dbReference type="Pfam" id="PF14322">
    <property type="entry name" value="SusD-like_3"/>
    <property type="match status" value="1"/>
</dbReference>
<proteinExistence type="inferred from homology"/>
<dbReference type="RefSeq" id="WP_062175950.1">
    <property type="nucleotide sequence ID" value="NZ_BBXL01000002.1"/>
</dbReference>
<organism evidence="9 10">
    <name type="scientific">Dysgonomonas macrotermitis</name>
    <dbReference type="NCBI Taxonomy" id="1346286"/>
    <lineage>
        <taxon>Bacteria</taxon>
        <taxon>Pseudomonadati</taxon>
        <taxon>Bacteroidota</taxon>
        <taxon>Bacteroidia</taxon>
        <taxon>Bacteroidales</taxon>
        <taxon>Dysgonomonadaceae</taxon>
        <taxon>Dysgonomonas</taxon>
    </lineage>
</organism>
<protein>
    <submittedName>
        <fullName evidence="9">Starch-binding associating with outer membrane</fullName>
    </submittedName>
</protein>
<dbReference type="GO" id="GO:0009279">
    <property type="term" value="C:cell outer membrane"/>
    <property type="evidence" value="ECO:0007669"/>
    <property type="project" value="UniProtKB-SubCell"/>
</dbReference>
<reference evidence="10" key="1">
    <citation type="submission" date="2016-11" db="EMBL/GenBank/DDBJ databases">
        <authorList>
            <person name="Varghese N."/>
            <person name="Submissions S."/>
        </authorList>
    </citation>
    <scope>NUCLEOTIDE SEQUENCE [LARGE SCALE GENOMIC DNA]</scope>
    <source>
        <strain evidence="10">DSM 27370</strain>
    </source>
</reference>
<evidence type="ECO:0000259" key="8">
    <source>
        <dbReference type="Pfam" id="PF14322"/>
    </source>
</evidence>
<evidence type="ECO:0000256" key="2">
    <source>
        <dbReference type="ARBA" id="ARBA00006275"/>
    </source>
</evidence>
<dbReference type="Pfam" id="PF07980">
    <property type="entry name" value="SusD_RagB"/>
    <property type="match status" value="1"/>
</dbReference>
<dbReference type="PROSITE" id="PS51257">
    <property type="entry name" value="PROKAR_LIPOPROTEIN"/>
    <property type="match status" value="1"/>
</dbReference>
<evidence type="ECO:0000256" key="1">
    <source>
        <dbReference type="ARBA" id="ARBA00004442"/>
    </source>
</evidence>
<dbReference type="Gene3D" id="1.25.40.390">
    <property type="match status" value="1"/>
</dbReference>
<evidence type="ECO:0000313" key="9">
    <source>
        <dbReference type="EMBL" id="SHE88266.1"/>
    </source>
</evidence>
<dbReference type="EMBL" id="FQUC01000002">
    <property type="protein sequence ID" value="SHE88266.1"/>
    <property type="molecule type" value="Genomic_DNA"/>
</dbReference>
<evidence type="ECO:0000256" key="4">
    <source>
        <dbReference type="ARBA" id="ARBA00023136"/>
    </source>
</evidence>
<dbReference type="InterPro" id="IPR033985">
    <property type="entry name" value="SusD-like_N"/>
</dbReference>
<feature type="domain" description="SusD-like N-terminal" evidence="8">
    <location>
        <begin position="23"/>
        <end position="227"/>
    </location>
</feature>
<feature type="domain" description="RagB/SusD" evidence="7">
    <location>
        <begin position="376"/>
        <end position="567"/>
    </location>
</feature>
<evidence type="ECO:0000259" key="7">
    <source>
        <dbReference type="Pfam" id="PF07980"/>
    </source>
</evidence>
<comment type="subcellular location">
    <subcellularLocation>
        <location evidence="1">Cell outer membrane</location>
    </subcellularLocation>
</comment>
<name>A0A1M4X450_9BACT</name>
<evidence type="ECO:0000256" key="6">
    <source>
        <dbReference type="SAM" id="SignalP"/>
    </source>
</evidence>
<comment type="similarity">
    <text evidence="2">Belongs to the SusD family.</text>
</comment>
<dbReference type="InterPro" id="IPR011990">
    <property type="entry name" value="TPR-like_helical_dom_sf"/>
</dbReference>
<evidence type="ECO:0000256" key="3">
    <source>
        <dbReference type="ARBA" id="ARBA00022729"/>
    </source>
</evidence>
<dbReference type="AlphaFoldDB" id="A0A1M4X450"/>
<accession>A0A1M4X450</accession>
<gene>
    <name evidence="9" type="ORF">SAMN05444362_102397</name>
</gene>
<feature type="signal peptide" evidence="6">
    <location>
        <begin position="1"/>
        <end position="25"/>
    </location>
</feature>
<dbReference type="SUPFAM" id="SSF48452">
    <property type="entry name" value="TPR-like"/>
    <property type="match status" value="1"/>
</dbReference>
<evidence type="ECO:0000313" key="10">
    <source>
        <dbReference type="Proteomes" id="UP000184480"/>
    </source>
</evidence>
<keyword evidence="4" id="KW-0472">Membrane</keyword>
<keyword evidence="5" id="KW-0998">Cell outer membrane</keyword>
<keyword evidence="10" id="KW-1185">Reference proteome</keyword>
<dbReference type="Proteomes" id="UP000184480">
    <property type="component" value="Unassembled WGS sequence"/>
</dbReference>
<dbReference type="STRING" id="1346286.SAMN05444362_102397"/>
<evidence type="ECO:0000256" key="5">
    <source>
        <dbReference type="ARBA" id="ARBA00023237"/>
    </source>
</evidence>
<feature type="chain" id="PRO_5009908227" evidence="6">
    <location>
        <begin position="26"/>
        <end position="656"/>
    </location>
</feature>
<keyword evidence="3 6" id="KW-0732">Signal</keyword>
<sequence length="656" mass="73283">MKKYTLSTLLSLSLLAGFTSCSDFLDVDSPSTFTPKYVFSNANDAQKAVLGVYALFTQDTYTSRMSAVWMQNTDVEVTVPSASPDGTRRDIWSLQAGRLANFQDVYKAWQDCYLAIDRANQCIEGIQASGAANEPDMKMLLGEAYALRAYRYFLLCNFWGDVPYFREAAKVGMELDIPKTDKNYIYSGMIQDLVNCEGDMYFADAMGETGLERTNREFALGMIARMALFRAGYGTTIDGSMKRADDYLNISSDEALAVTYTYNGVEKTARTSTEYYQLAKDYCEKLINLKDRALNSNFAQIFKNQCQWIKPLNDDILFEIGFGDTNSGGDVGWCIGVTVTASSKGTTTIQVGLSPAYYYSFDRKDVRRDATISKIKYSSDTKQEAKASTELDVAKWNRLWLASSPGASSSKGTGINWPVMRYSEVLLMLAEAENELNGPTQLAKNMLIRVRERAFTSGDHSEKVTAYVNKLTNKDSFFNAIVDERAWEFGGEGLRKFDLGRWNIYGKKIVETKKILNNIGQAAYGLNMNDPEVAKYADYATELYYQRSNGTITFLNDYYNPDKVPTNVVDADVLDNAGNEGAYAKINWAKSLYNQMKNTDGTITGYQSANYTIYSWRGYTDESGVSAVPFLLPIGAQTVANSEYLTNDGYGLVTNQ</sequence>